<evidence type="ECO:0000313" key="1">
    <source>
        <dbReference type="EMBL" id="QHW31381.1"/>
    </source>
</evidence>
<gene>
    <name evidence="1" type="ORF">GZH47_11370</name>
</gene>
<dbReference type="AlphaFoldDB" id="A0A6C0NZ38"/>
<dbReference type="RefSeq" id="WP_162640189.1">
    <property type="nucleotide sequence ID" value="NZ_CP048286.1"/>
</dbReference>
<evidence type="ECO:0000313" key="2">
    <source>
        <dbReference type="Proteomes" id="UP000479114"/>
    </source>
</evidence>
<protein>
    <submittedName>
        <fullName evidence="1">Uncharacterized protein</fullName>
    </submittedName>
</protein>
<reference evidence="1 2" key="1">
    <citation type="submission" date="2020-02" db="EMBL/GenBank/DDBJ databases">
        <title>Paenibacillus sp. nov., isolated from rhizosphere soil of tomato.</title>
        <authorList>
            <person name="Weon H.-Y."/>
            <person name="Lee S.A."/>
        </authorList>
    </citation>
    <scope>NUCLEOTIDE SEQUENCE [LARGE SCALE GENOMIC DNA]</scope>
    <source>
        <strain evidence="1 2">14171R-81</strain>
    </source>
</reference>
<dbReference type="KEGG" id="prz:GZH47_11370"/>
<organism evidence="1 2">
    <name type="scientific">Paenibacillus rhizovicinus</name>
    <dbReference type="NCBI Taxonomy" id="2704463"/>
    <lineage>
        <taxon>Bacteria</taxon>
        <taxon>Bacillati</taxon>
        <taxon>Bacillota</taxon>
        <taxon>Bacilli</taxon>
        <taxon>Bacillales</taxon>
        <taxon>Paenibacillaceae</taxon>
        <taxon>Paenibacillus</taxon>
    </lineage>
</organism>
<dbReference type="EMBL" id="CP048286">
    <property type="protein sequence ID" value="QHW31381.1"/>
    <property type="molecule type" value="Genomic_DNA"/>
</dbReference>
<proteinExistence type="predicted"/>
<keyword evidence="2" id="KW-1185">Reference proteome</keyword>
<name>A0A6C0NZ38_9BACL</name>
<accession>A0A6C0NZ38</accession>
<dbReference type="Proteomes" id="UP000479114">
    <property type="component" value="Chromosome"/>
</dbReference>
<sequence length="75" mass="8962">MNDIFFWYLDWQNGYGDALKKTTPLTSEDRTALLQLKRIVSQVKDFYTGNIKDRDEVFAKFDSLHEAWQKEREAE</sequence>